<evidence type="ECO:0000313" key="1">
    <source>
        <dbReference type="EMBL" id="EFZ37638.1"/>
    </source>
</evidence>
<dbReference type="Proteomes" id="UP000005580">
    <property type="component" value="Unassembled WGS sequence"/>
</dbReference>
<sequence>MYCLSPINRHSVGAIPAVISPYKWEIESGLLPLFVDSLSFYLTYDNFVMILYS</sequence>
<comment type="caution">
    <text evidence="1">The sequence shown here is derived from an EMBL/GenBank/DDBJ whole genome shotgun (WGS) entry which is preliminary data.</text>
</comment>
<dbReference type="AlphaFoldDB" id="E7RLK7"/>
<organism evidence="1 2">
    <name type="scientific">Hoylesella oralis ATCC 33269</name>
    <dbReference type="NCBI Taxonomy" id="873533"/>
    <lineage>
        <taxon>Bacteria</taxon>
        <taxon>Pseudomonadati</taxon>
        <taxon>Bacteroidota</taxon>
        <taxon>Bacteroidia</taxon>
        <taxon>Bacteroidales</taxon>
        <taxon>Prevotellaceae</taxon>
        <taxon>Hoylesella</taxon>
    </lineage>
</organism>
<evidence type="ECO:0000313" key="2">
    <source>
        <dbReference type="Proteomes" id="UP000005580"/>
    </source>
</evidence>
<gene>
    <name evidence="1" type="ORF">HMPREF0663_10007</name>
</gene>
<proteinExistence type="predicted"/>
<dbReference type="HOGENOM" id="CLU_3064819_0_0_10"/>
<name>E7RLK7_9BACT</name>
<accession>E7RLK7</accession>
<protein>
    <submittedName>
        <fullName evidence="1">Uncharacterized protein</fullName>
    </submittedName>
</protein>
<keyword evidence="2" id="KW-1185">Reference proteome</keyword>
<dbReference type="EMBL" id="AEPE02000002">
    <property type="protein sequence ID" value="EFZ37638.1"/>
    <property type="molecule type" value="Genomic_DNA"/>
</dbReference>
<reference evidence="1" key="1">
    <citation type="submission" date="2011-01" db="EMBL/GenBank/DDBJ databases">
        <authorList>
            <person name="Muzny D."/>
            <person name="Qin X."/>
            <person name="Buhay C."/>
            <person name="Dugan-Rocha S."/>
            <person name="Ding Y."/>
            <person name="Chen G."/>
            <person name="Hawes A."/>
            <person name="Holder M."/>
            <person name="Jhangiani S."/>
            <person name="Johnson A."/>
            <person name="Khan Z."/>
            <person name="Li Z."/>
            <person name="Liu W."/>
            <person name="Liu X."/>
            <person name="Perez L."/>
            <person name="Shen H."/>
            <person name="Wang Q."/>
            <person name="Watt J."/>
            <person name="Xi L."/>
            <person name="Xin Y."/>
            <person name="Zhou J."/>
            <person name="Deng J."/>
            <person name="Jiang H."/>
            <person name="Liu Y."/>
            <person name="Qu J."/>
            <person name="Song X.-Z."/>
            <person name="Zhang L."/>
            <person name="Villasana D."/>
            <person name="Johnson A."/>
            <person name="Liu J."/>
            <person name="Liyanage D."/>
            <person name="Lorensuhewa L."/>
            <person name="Robinson T."/>
            <person name="Song A."/>
            <person name="Song B.-B."/>
            <person name="Dinh H."/>
            <person name="Thornton R."/>
            <person name="Coyle M."/>
            <person name="Francisco L."/>
            <person name="Jackson L."/>
            <person name="Javaid M."/>
            <person name="Korchina V."/>
            <person name="Kovar C."/>
            <person name="Mata R."/>
            <person name="Mathew T."/>
            <person name="Ngo R."/>
            <person name="Nguyen L."/>
            <person name="Nguyen N."/>
            <person name="Okwuonu G."/>
            <person name="Ongeri F."/>
            <person name="Pham C."/>
            <person name="Simmons D."/>
            <person name="Wilczek-Boney K."/>
            <person name="Hale W."/>
            <person name="Jakkamsetti A."/>
            <person name="Pham P."/>
            <person name="Ruth R."/>
            <person name="San Lucas F."/>
            <person name="Warren J."/>
            <person name="Zhang J."/>
            <person name="Zhao Z."/>
            <person name="Zhou C."/>
            <person name="Zhu D."/>
            <person name="Lee S."/>
            <person name="Bess C."/>
            <person name="Blankenburg K."/>
            <person name="Forbes L."/>
            <person name="Fu Q."/>
            <person name="Gubbala S."/>
            <person name="Hirani K."/>
            <person name="Jayaseelan J.C."/>
            <person name="Lara F."/>
            <person name="Munidasa M."/>
            <person name="Palculict T."/>
            <person name="Patil S."/>
            <person name="Pu L.-L."/>
            <person name="Saada N."/>
            <person name="Tang L."/>
            <person name="Weissenberger G."/>
            <person name="Zhu Y."/>
            <person name="Hemphill L."/>
            <person name="Shang Y."/>
            <person name="Youmans B."/>
            <person name="Ayvaz T."/>
            <person name="Ross M."/>
            <person name="Santibanez J."/>
            <person name="Aqrawi P."/>
            <person name="Gross S."/>
            <person name="Joshi V."/>
            <person name="Fowler G."/>
            <person name="Nazareth L."/>
            <person name="Reid J."/>
            <person name="Worley K."/>
            <person name="Petrosino J."/>
            <person name="Highlander S."/>
            <person name="Gibbs R."/>
        </authorList>
    </citation>
    <scope>NUCLEOTIDE SEQUENCE [LARGE SCALE GENOMIC DNA]</scope>
    <source>
        <strain evidence="1">ATCC 33269</strain>
    </source>
</reference>